<evidence type="ECO:0000313" key="1">
    <source>
        <dbReference type="EMBL" id="KAJ7020065.1"/>
    </source>
</evidence>
<dbReference type="AlphaFoldDB" id="A0AAD6S516"/>
<proteinExistence type="predicted"/>
<dbReference type="Proteomes" id="UP001218188">
    <property type="component" value="Unassembled WGS sequence"/>
</dbReference>
<accession>A0AAD6S516</accession>
<sequence length="131" mass="14616">MHMRTNWVLKLLRKKSEVADISYGRLSALRPPYEGAPDIIAEEVPWFPMNVASFMEQYLEIHATNSQATEVTAKSKSTEFNLLLSHSLVAGLTSGASKLEQRALIAGDRDRSDQDLMTLATRSRNATVHTI</sequence>
<keyword evidence="2" id="KW-1185">Reference proteome</keyword>
<organism evidence="1 2">
    <name type="scientific">Mycena alexandri</name>
    <dbReference type="NCBI Taxonomy" id="1745969"/>
    <lineage>
        <taxon>Eukaryota</taxon>
        <taxon>Fungi</taxon>
        <taxon>Dikarya</taxon>
        <taxon>Basidiomycota</taxon>
        <taxon>Agaricomycotina</taxon>
        <taxon>Agaricomycetes</taxon>
        <taxon>Agaricomycetidae</taxon>
        <taxon>Agaricales</taxon>
        <taxon>Marasmiineae</taxon>
        <taxon>Mycenaceae</taxon>
        <taxon>Mycena</taxon>
    </lineage>
</organism>
<gene>
    <name evidence="1" type="ORF">C8F04DRAFT_1242246</name>
</gene>
<name>A0AAD6S516_9AGAR</name>
<protein>
    <submittedName>
        <fullName evidence="1">Uncharacterized protein</fullName>
    </submittedName>
</protein>
<comment type="caution">
    <text evidence="1">The sequence shown here is derived from an EMBL/GenBank/DDBJ whole genome shotgun (WGS) entry which is preliminary data.</text>
</comment>
<dbReference type="EMBL" id="JARJCM010000275">
    <property type="protein sequence ID" value="KAJ7020065.1"/>
    <property type="molecule type" value="Genomic_DNA"/>
</dbReference>
<reference evidence="1" key="1">
    <citation type="submission" date="2023-03" db="EMBL/GenBank/DDBJ databases">
        <title>Massive genome expansion in bonnet fungi (Mycena s.s.) driven by repeated elements and novel gene families across ecological guilds.</title>
        <authorList>
            <consortium name="Lawrence Berkeley National Laboratory"/>
            <person name="Harder C.B."/>
            <person name="Miyauchi S."/>
            <person name="Viragh M."/>
            <person name="Kuo A."/>
            <person name="Thoen E."/>
            <person name="Andreopoulos B."/>
            <person name="Lu D."/>
            <person name="Skrede I."/>
            <person name="Drula E."/>
            <person name="Henrissat B."/>
            <person name="Morin E."/>
            <person name="Kohler A."/>
            <person name="Barry K."/>
            <person name="LaButti K."/>
            <person name="Morin E."/>
            <person name="Salamov A."/>
            <person name="Lipzen A."/>
            <person name="Mereny Z."/>
            <person name="Hegedus B."/>
            <person name="Baldrian P."/>
            <person name="Stursova M."/>
            <person name="Weitz H."/>
            <person name="Taylor A."/>
            <person name="Grigoriev I.V."/>
            <person name="Nagy L.G."/>
            <person name="Martin F."/>
            <person name="Kauserud H."/>
        </authorList>
    </citation>
    <scope>NUCLEOTIDE SEQUENCE</scope>
    <source>
        <strain evidence="1">CBHHK200</strain>
    </source>
</reference>
<evidence type="ECO:0000313" key="2">
    <source>
        <dbReference type="Proteomes" id="UP001218188"/>
    </source>
</evidence>